<dbReference type="RefSeq" id="WP_214172550.1">
    <property type="nucleotide sequence ID" value="NZ_JAHCVJ010000007.1"/>
</dbReference>
<sequence length="98" mass="10360">MNDVSSIAQSSLNALTTKLEVSANNIANSATEGFRSSQVNLAARQDGGVDATVATTDEQVNISREAVEMLSTVNGFKANLQVLKADKEMTKSLLDIIS</sequence>
<name>A0AAW4L4T7_9BACT</name>
<evidence type="ECO:0000313" key="2">
    <source>
        <dbReference type="EMBL" id="MBT0665774.1"/>
    </source>
</evidence>
<dbReference type="AlphaFoldDB" id="A0AAW4L4T7"/>
<keyword evidence="3" id="KW-1185">Reference proteome</keyword>
<dbReference type="Pfam" id="PF00460">
    <property type="entry name" value="Flg_bb_rod"/>
    <property type="match status" value="1"/>
</dbReference>
<reference evidence="2 3" key="1">
    <citation type="submission" date="2021-05" db="EMBL/GenBank/DDBJ databases">
        <title>The draft genome of Geobacter pelophilus DSM 12255.</title>
        <authorList>
            <person name="Xu Z."/>
            <person name="Masuda Y."/>
            <person name="Itoh H."/>
            <person name="Senoo K."/>
        </authorList>
    </citation>
    <scope>NUCLEOTIDE SEQUENCE [LARGE SCALE GENOMIC DNA]</scope>
    <source>
        <strain evidence="2 3">DSM 12255</strain>
    </source>
</reference>
<evidence type="ECO:0000259" key="1">
    <source>
        <dbReference type="Pfam" id="PF00460"/>
    </source>
</evidence>
<dbReference type="InterPro" id="IPR001444">
    <property type="entry name" value="Flag_bb_rod_N"/>
</dbReference>
<protein>
    <recommendedName>
        <fullName evidence="1">Flagellar basal body rod protein N-terminal domain-containing protein</fullName>
    </recommendedName>
</protein>
<dbReference type="EMBL" id="JAHCVJ010000007">
    <property type="protein sequence ID" value="MBT0665774.1"/>
    <property type="molecule type" value="Genomic_DNA"/>
</dbReference>
<dbReference type="Proteomes" id="UP000811899">
    <property type="component" value="Unassembled WGS sequence"/>
</dbReference>
<evidence type="ECO:0000313" key="3">
    <source>
        <dbReference type="Proteomes" id="UP000811899"/>
    </source>
</evidence>
<gene>
    <name evidence="2" type="ORF">KI809_15800</name>
</gene>
<accession>A0AAW4L4T7</accession>
<comment type="caution">
    <text evidence="2">The sequence shown here is derived from an EMBL/GenBank/DDBJ whole genome shotgun (WGS) entry which is preliminary data.</text>
</comment>
<organism evidence="2 3">
    <name type="scientific">Geoanaerobacter pelophilus</name>
    <dbReference type="NCBI Taxonomy" id="60036"/>
    <lineage>
        <taxon>Bacteria</taxon>
        <taxon>Pseudomonadati</taxon>
        <taxon>Thermodesulfobacteriota</taxon>
        <taxon>Desulfuromonadia</taxon>
        <taxon>Geobacterales</taxon>
        <taxon>Geobacteraceae</taxon>
        <taxon>Geoanaerobacter</taxon>
    </lineage>
</organism>
<proteinExistence type="predicted"/>
<feature type="domain" description="Flagellar basal body rod protein N-terminal" evidence="1">
    <location>
        <begin position="7"/>
        <end position="35"/>
    </location>
</feature>